<dbReference type="SUPFAM" id="SSF55729">
    <property type="entry name" value="Acyl-CoA N-acyltransferases (Nat)"/>
    <property type="match status" value="1"/>
</dbReference>
<keyword evidence="8" id="KW-1185">Reference proteome</keyword>
<dbReference type="InterPro" id="IPR000182">
    <property type="entry name" value="GNAT_dom"/>
</dbReference>
<evidence type="ECO:0000256" key="1">
    <source>
        <dbReference type="ARBA" id="ARBA00008694"/>
    </source>
</evidence>
<organism evidence="6 8">
    <name type="scientific">Macrostomum lignano</name>
    <dbReference type="NCBI Taxonomy" id="282301"/>
    <lineage>
        <taxon>Eukaryota</taxon>
        <taxon>Metazoa</taxon>
        <taxon>Spiralia</taxon>
        <taxon>Lophotrochozoa</taxon>
        <taxon>Platyhelminthes</taxon>
        <taxon>Rhabditophora</taxon>
        <taxon>Macrostomorpha</taxon>
        <taxon>Macrostomida</taxon>
        <taxon>Macrostomidae</taxon>
        <taxon>Macrostomum</taxon>
    </lineage>
</organism>
<dbReference type="Gene3D" id="3.40.630.30">
    <property type="match status" value="1"/>
</dbReference>
<comment type="caution">
    <text evidence="6">The sequence shown here is derived from an EMBL/GenBank/DDBJ whole genome shotgun (WGS) entry which is preliminary data.</text>
</comment>
<gene>
    <name evidence="6" type="ORF">BOX15_Mlig008110g5</name>
    <name evidence="7" type="ORF">BOX15_Mlig012588g3</name>
</gene>
<dbReference type="OrthoDB" id="7305308at2759"/>
<name>A0A267D9Y0_9PLAT</name>
<dbReference type="PANTHER" id="PTHR10545:SF29">
    <property type="entry name" value="GH14572P-RELATED"/>
    <property type="match status" value="1"/>
</dbReference>
<accession>A0A267D9Y0</accession>
<evidence type="ECO:0000256" key="3">
    <source>
        <dbReference type="ARBA" id="ARBA00023315"/>
    </source>
</evidence>
<evidence type="ECO:0000256" key="4">
    <source>
        <dbReference type="SAM" id="Phobius"/>
    </source>
</evidence>
<sequence>KMSVAMVTGSCGQPAQPALLIRQGAPEDLLEAAELEEELAACHDGMQLYSRCSAVEHRLMMLAGLLRLLVAVAMATGRIVGFVLYTVSHVSQQDLPGLYVQSLFVDGAYRRHRVGQSLLATLGRLAASSGFGHLKLLVQRSNAPAVNCYRRLGFEFLSDTENIGFFELWPAKFVNSMLRAGRRPLPAGLSLELRDCDGRLSGGLEAGRRFALTCAACDCRLQGTAALTYCMWDGCIMLADLRLVRPACAQRPCQLLSVANLKRLLGRLALSLAASPRRLWLEAPRQQTELHRMLLHTGLEDLDGRHDGDWVVCALRGAQLCGLAERQVDSNILVAV</sequence>
<dbReference type="PANTHER" id="PTHR10545">
    <property type="entry name" value="DIAMINE N-ACETYLTRANSFERASE"/>
    <property type="match status" value="1"/>
</dbReference>
<dbReference type="AlphaFoldDB" id="A0A267D9Y0"/>
<dbReference type="InterPro" id="IPR016181">
    <property type="entry name" value="Acyl_CoA_acyltransferase"/>
</dbReference>
<evidence type="ECO:0000313" key="8">
    <source>
        <dbReference type="Proteomes" id="UP000215902"/>
    </source>
</evidence>
<dbReference type="EMBL" id="NIVC01004736">
    <property type="protein sequence ID" value="PAA46697.1"/>
    <property type="molecule type" value="Genomic_DNA"/>
</dbReference>
<evidence type="ECO:0000313" key="7">
    <source>
        <dbReference type="EMBL" id="PAA46697.1"/>
    </source>
</evidence>
<keyword evidence="2" id="KW-0808">Transferase</keyword>
<evidence type="ECO:0000259" key="5">
    <source>
        <dbReference type="PROSITE" id="PS51186"/>
    </source>
</evidence>
<keyword evidence="4" id="KW-0472">Membrane</keyword>
<keyword evidence="4" id="KW-0812">Transmembrane</keyword>
<dbReference type="PROSITE" id="PS51186">
    <property type="entry name" value="GNAT"/>
    <property type="match status" value="1"/>
</dbReference>
<comment type="similarity">
    <text evidence="1">Belongs to the acetyltransferase family.</text>
</comment>
<proteinExistence type="inferred from homology"/>
<keyword evidence="3" id="KW-0012">Acyltransferase</keyword>
<dbReference type="CDD" id="cd04301">
    <property type="entry name" value="NAT_SF"/>
    <property type="match status" value="1"/>
</dbReference>
<reference evidence="6 8" key="1">
    <citation type="submission" date="2017-06" db="EMBL/GenBank/DDBJ databases">
        <title>A platform for efficient transgenesis in Macrostomum lignano, a flatworm model organism for stem cell research.</title>
        <authorList>
            <person name="Berezikov E."/>
        </authorList>
    </citation>
    <scope>NUCLEOTIDE SEQUENCE [LARGE SCALE GENOMIC DNA]</scope>
    <source>
        <strain evidence="6">DV1</strain>
        <tissue evidence="6">Whole organism</tissue>
    </source>
</reference>
<dbReference type="GO" id="GO:0008080">
    <property type="term" value="F:N-acetyltransferase activity"/>
    <property type="evidence" value="ECO:0007669"/>
    <property type="project" value="UniProtKB-ARBA"/>
</dbReference>
<feature type="domain" description="N-acetyltransferase" evidence="5">
    <location>
        <begin position="19"/>
        <end position="175"/>
    </location>
</feature>
<dbReference type="InterPro" id="IPR051016">
    <property type="entry name" value="Diverse_Substrate_AcTransf"/>
</dbReference>
<dbReference type="Proteomes" id="UP000215902">
    <property type="component" value="Unassembled WGS sequence"/>
</dbReference>
<protein>
    <recommendedName>
        <fullName evidence="5">N-acetyltransferase domain-containing protein</fullName>
    </recommendedName>
</protein>
<evidence type="ECO:0000313" key="6">
    <source>
        <dbReference type="EMBL" id="PAA46120.1"/>
    </source>
</evidence>
<dbReference type="Pfam" id="PF00583">
    <property type="entry name" value="Acetyltransf_1"/>
    <property type="match status" value="1"/>
</dbReference>
<keyword evidence="4" id="KW-1133">Transmembrane helix</keyword>
<dbReference type="EMBL" id="NIVC01005044">
    <property type="protein sequence ID" value="PAA46120.1"/>
    <property type="molecule type" value="Genomic_DNA"/>
</dbReference>
<feature type="transmembrane region" description="Helical" evidence="4">
    <location>
        <begin position="65"/>
        <end position="85"/>
    </location>
</feature>
<evidence type="ECO:0000256" key="2">
    <source>
        <dbReference type="ARBA" id="ARBA00022679"/>
    </source>
</evidence>
<feature type="non-terminal residue" evidence="6">
    <location>
        <position position="1"/>
    </location>
</feature>
<dbReference type="STRING" id="282301.A0A267D9Y0"/>